<protein>
    <recommendedName>
        <fullName evidence="6">Cytochrome c domain-containing protein</fullName>
    </recommendedName>
</protein>
<dbReference type="InterPro" id="IPR009056">
    <property type="entry name" value="Cyt_c-like_dom"/>
</dbReference>
<feature type="domain" description="Cytochrome c" evidence="6">
    <location>
        <begin position="74"/>
        <end position="170"/>
    </location>
</feature>
<dbReference type="Pfam" id="PF13442">
    <property type="entry name" value="Cytochrome_CBB3"/>
    <property type="match status" value="1"/>
</dbReference>
<dbReference type="Gene3D" id="1.10.760.10">
    <property type="entry name" value="Cytochrome c-like domain"/>
    <property type="match status" value="1"/>
</dbReference>
<keyword evidence="2" id="KW-0349">Heme</keyword>
<evidence type="ECO:0000259" key="6">
    <source>
        <dbReference type="PROSITE" id="PS51007"/>
    </source>
</evidence>
<dbReference type="GO" id="GO:0009055">
    <property type="term" value="F:electron transfer activity"/>
    <property type="evidence" value="ECO:0007669"/>
    <property type="project" value="InterPro"/>
</dbReference>
<name>A0A383B2P3_9ZZZZ</name>
<dbReference type="PROSITE" id="PS51257">
    <property type="entry name" value="PROKAR_LIPOPROTEIN"/>
    <property type="match status" value="1"/>
</dbReference>
<dbReference type="SUPFAM" id="SSF46626">
    <property type="entry name" value="Cytochrome c"/>
    <property type="match status" value="1"/>
</dbReference>
<organism evidence="7">
    <name type="scientific">marine metagenome</name>
    <dbReference type="NCBI Taxonomy" id="408172"/>
    <lineage>
        <taxon>unclassified sequences</taxon>
        <taxon>metagenomes</taxon>
        <taxon>ecological metagenomes</taxon>
    </lineage>
</organism>
<evidence type="ECO:0000256" key="4">
    <source>
        <dbReference type="ARBA" id="ARBA00022982"/>
    </source>
</evidence>
<dbReference type="GO" id="GO:0005506">
    <property type="term" value="F:iron ion binding"/>
    <property type="evidence" value="ECO:0007669"/>
    <property type="project" value="InterPro"/>
</dbReference>
<evidence type="ECO:0000256" key="3">
    <source>
        <dbReference type="ARBA" id="ARBA00022723"/>
    </source>
</evidence>
<proteinExistence type="predicted"/>
<evidence type="ECO:0000256" key="5">
    <source>
        <dbReference type="ARBA" id="ARBA00023004"/>
    </source>
</evidence>
<evidence type="ECO:0000313" key="7">
    <source>
        <dbReference type="EMBL" id="SVE14337.1"/>
    </source>
</evidence>
<dbReference type="GO" id="GO:0020037">
    <property type="term" value="F:heme binding"/>
    <property type="evidence" value="ECO:0007669"/>
    <property type="project" value="InterPro"/>
</dbReference>
<evidence type="ECO:0000256" key="1">
    <source>
        <dbReference type="ARBA" id="ARBA00022448"/>
    </source>
</evidence>
<dbReference type="PROSITE" id="PS51007">
    <property type="entry name" value="CYTC"/>
    <property type="match status" value="1"/>
</dbReference>
<dbReference type="InterPro" id="IPR008168">
    <property type="entry name" value="Cyt_C_IC"/>
</dbReference>
<dbReference type="EMBL" id="UINC01197053">
    <property type="protein sequence ID" value="SVE14337.1"/>
    <property type="molecule type" value="Genomic_DNA"/>
</dbReference>
<dbReference type="PRINTS" id="PR00605">
    <property type="entry name" value="CYTCHROMECIC"/>
</dbReference>
<reference evidence="7" key="1">
    <citation type="submission" date="2018-05" db="EMBL/GenBank/DDBJ databases">
        <authorList>
            <person name="Lanie J.A."/>
            <person name="Ng W.-L."/>
            <person name="Kazmierczak K.M."/>
            <person name="Andrzejewski T.M."/>
            <person name="Davidsen T.M."/>
            <person name="Wayne K.J."/>
            <person name="Tettelin H."/>
            <person name="Glass J.I."/>
            <person name="Rusch D."/>
            <person name="Podicherti R."/>
            <person name="Tsui H.-C.T."/>
            <person name="Winkler M.E."/>
        </authorList>
    </citation>
    <scope>NUCLEOTIDE SEQUENCE</scope>
</reference>
<evidence type="ECO:0000256" key="2">
    <source>
        <dbReference type="ARBA" id="ARBA00022617"/>
    </source>
</evidence>
<gene>
    <name evidence="7" type="ORF">METZ01_LOCUS467191</name>
</gene>
<keyword evidence="3" id="KW-0479">Metal-binding</keyword>
<dbReference type="InterPro" id="IPR036909">
    <property type="entry name" value="Cyt_c-like_dom_sf"/>
</dbReference>
<sequence>MKIKFQIIIVSFSLFLLTSCFQQSNTYPVEIFSEMHYTQAQKYQEPPRIPAHPNSVPYTSMEYKQTLDVTLKSPIPNNAQHLYTVNCSFCHGDNAEGNGPASEQITSNNNYWYSITGEPHKAPANLLQSELSKDNAIVFVKGGAGLMPAYKNMLSEEEITAIVNYIWDDLR</sequence>
<keyword evidence="4" id="KW-0249">Electron transport</keyword>
<accession>A0A383B2P3</accession>
<keyword evidence="5" id="KW-0408">Iron</keyword>
<keyword evidence="1" id="KW-0813">Transport</keyword>
<dbReference type="AlphaFoldDB" id="A0A383B2P3"/>